<evidence type="ECO:0000256" key="2">
    <source>
        <dbReference type="ARBA" id="ARBA00022630"/>
    </source>
</evidence>
<dbReference type="SUPFAM" id="SSF51905">
    <property type="entry name" value="FAD/NAD(P)-binding domain"/>
    <property type="match status" value="1"/>
</dbReference>
<dbReference type="PANTHER" id="PTHR43004:SF19">
    <property type="entry name" value="BINDING MONOOXYGENASE, PUTATIVE (JCVI)-RELATED"/>
    <property type="match status" value="1"/>
</dbReference>
<dbReference type="Pfam" id="PF01494">
    <property type="entry name" value="FAD_binding_3"/>
    <property type="match status" value="1"/>
</dbReference>
<evidence type="ECO:0000256" key="1">
    <source>
        <dbReference type="ARBA" id="ARBA00001974"/>
    </source>
</evidence>
<evidence type="ECO:0000256" key="3">
    <source>
        <dbReference type="ARBA" id="ARBA00022827"/>
    </source>
</evidence>
<sequence length="805" mass="86503">MAERDVSTVRFPDAGPPEDVEVLIVGAGPVGLSAAVELHARGVAVAVVDQAREATLVRAGAMGHTPRVVEHFRRWRVLQEIRDEWTFPPEWNKGIRLVTSLVGHELVPTPRPSFVDTGRGAAEEALRRPQTALVQVFLRHLARHGVRVSGGWRLTGLREDASGIEAIGESGGVIRARYVLGADGGSSTVRRLAGIARQGEHATEKRVRLVVRTGDLSGRIGPAPSGTNIVVNQRADGFLAAISPREWRVYAGPFPLDHEPTEAELLDTARAAFGFDLDLELASATTFYHATRIAETFRAGRVLLAGDAAHVRTPGGNLGEGFGDVVNLGWKLAAVLRGSAPEELLDSYDAERRRHNWRVADFALRRSRRTQATLADIRRIGVPDDADLSPDARQRREAIGTLLRESRLGGDGVTFDERYDDSPVIWYEDGQLDAEPPWRGDGYTDDPRPGHRAPNGVLDPYGGTLYDRIGNDFALLVLSADREAERAFAAEAAARRLPFTVVHLDGTGAGEVYDAPLVLVRPDQHVAWRGAALPEGGAAAVFDRVLGGSRVSPNWREPHMASYTEFYAPQGLRTRGTVIVVPGRGETQRTYTRLGKRLAADAYEVRIIDAPRIDQPDVLTRLGDALTEAAGGAARPLALLGADTGATALAALVASDDTSAPWWPDALVLAGPAGGATGATASWDEELDLRTHCPAHRAVLSGDEAFARDALAVPVPPELLDAAYGRAVELPHLVLVGDADPLVDRETLSRAVKAAPAARLAVVGGAHHDVLNDLQHRSVAAEIVSFLETLGNRLVPVISVESSTW</sequence>
<dbReference type="RefSeq" id="WP_218153579.1">
    <property type="nucleotide sequence ID" value="NZ_CBDQZW010000013.1"/>
</dbReference>
<name>A0A1I4B959_9PSEU</name>
<dbReference type="InterPro" id="IPR036188">
    <property type="entry name" value="FAD/NAD-bd_sf"/>
</dbReference>
<dbReference type="Proteomes" id="UP000199025">
    <property type="component" value="Unassembled WGS sequence"/>
</dbReference>
<evidence type="ECO:0000259" key="4">
    <source>
        <dbReference type="Pfam" id="PF01494"/>
    </source>
</evidence>
<dbReference type="Pfam" id="PF21274">
    <property type="entry name" value="Rng_hyd_C"/>
    <property type="match status" value="1"/>
</dbReference>
<dbReference type="STRING" id="115433.SAMN05421835_12758"/>
<accession>A0A1I4B959</accession>
<organism evidence="5 6">
    <name type="scientific">Amycolatopsis sacchari</name>
    <dbReference type="NCBI Taxonomy" id="115433"/>
    <lineage>
        <taxon>Bacteria</taxon>
        <taxon>Bacillati</taxon>
        <taxon>Actinomycetota</taxon>
        <taxon>Actinomycetes</taxon>
        <taxon>Pseudonocardiales</taxon>
        <taxon>Pseudonocardiaceae</taxon>
        <taxon>Amycolatopsis</taxon>
    </lineage>
</organism>
<protein>
    <submittedName>
        <fullName evidence="5">2-polyprenyl-6-methoxyphenol hydroxylase</fullName>
    </submittedName>
</protein>
<dbReference type="PANTHER" id="PTHR43004">
    <property type="entry name" value="TRK SYSTEM POTASSIUM UPTAKE PROTEIN"/>
    <property type="match status" value="1"/>
</dbReference>
<dbReference type="Gene3D" id="3.50.50.60">
    <property type="entry name" value="FAD/NAD(P)-binding domain"/>
    <property type="match status" value="1"/>
</dbReference>
<evidence type="ECO:0000313" key="5">
    <source>
        <dbReference type="EMBL" id="SFK65294.1"/>
    </source>
</evidence>
<comment type="cofactor">
    <cofactor evidence="1">
        <name>FAD</name>
        <dbReference type="ChEBI" id="CHEBI:57692"/>
    </cofactor>
</comment>
<dbReference type="GO" id="GO:0071949">
    <property type="term" value="F:FAD binding"/>
    <property type="evidence" value="ECO:0007669"/>
    <property type="project" value="InterPro"/>
</dbReference>
<gene>
    <name evidence="5" type="ORF">SAMN05421835_12758</name>
</gene>
<reference evidence="5 6" key="1">
    <citation type="submission" date="2016-10" db="EMBL/GenBank/DDBJ databases">
        <authorList>
            <person name="de Groot N.N."/>
        </authorList>
    </citation>
    <scope>NUCLEOTIDE SEQUENCE [LARGE SCALE GENOMIC DNA]</scope>
    <source>
        <strain evidence="5 6">DSM 44468</strain>
    </source>
</reference>
<dbReference type="Gene3D" id="3.40.50.1820">
    <property type="entry name" value="alpha/beta hydrolase"/>
    <property type="match status" value="1"/>
</dbReference>
<dbReference type="Gene3D" id="3.40.30.120">
    <property type="match status" value="1"/>
</dbReference>
<keyword evidence="3" id="KW-0274">FAD</keyword>
<keyword evidence="6" id="KW-1185">Reference proteome</keyword>
<evidence type="ECO:0000313" key="6">
    <source>
        <dbReference type="Proteomes" id="UP000199025"/>
    </source>
</evidence>
<dbReference type="InterPro" id="IPR029058">
    <property type="entry name" value="AB_hydrolase_fold"/>
</dbReference>
<dbReference type="Gene3D" id="3.30.9.10">
    <property type="entry name" value="D-Amino Acid Oxidase, subunit A, domain 2"/>
    <property type="match status" value="1"/>
</dbReference>
<dbReference type="GO" id="GO:0016709">
    <property type="term" value="F:oxidoreductase activity, acting on paired donors, with incorporation or reduction of molecular oxygen, NAD(P)H as one donor, and incorporation of one atom of oxygen"/>
    <property type="evidence" value="ECO:0007669"/>
    <property type="project" value="UniProtKB-ARBA"/>
</dbReference>
<dbReference type="SUPFAM" id="SSF53474">
    <property type="entry name" value="alpha/beta-Hydrolases"/>
    <property type="match status" value="1"/>
</dbReference>
<dbReference type="AlphaFoldDB" id="A0A1I4B959"/>
<proteinExistence type="predicted"/>
<dbReference type="PRINTS" id="PR00420">
    <property type="entry name" value="RNGMNOXGNASE"/>
</dbReference>
<dbReference type="EMBL" id="FORP01000027">
    <property type="protein sequence ID" value="SFK65294.1"/>
    <property type="molecule type" value="Genomic_DNA"/>
</dbReference>
<dbReference type="InterPro" id="IPR002938">
    <property type="entry name" value="FAD-bd"/>
</dbReference>
<feature type="domain" description="FAD-binding" evidence="4">
    <location>
        <begin position="19"/>
        <end position="363"/>
    </location>
</feature>
<keyword evidence="2" id="KW-0285">Flavoprotein</keyword>
<dbReference type="InterPro" id="IPR050641">
    <property type="entry name" value="RIFMO-like"/>
</dbReference>